<dbReference type="PRINTS" id="PR00173">
    <property type="entry name" value="EDTRNSPORT"/>
</dbReference>
<evidence type="ECO:0000256" key="8">
    <source>
        <dbReference type="SAM" id="MobiDB-lite"/>
    </source>
</evidence>
<feature type="transmembrane region" description="Helical" evidence="7">
    <location>
        <begin position="493"/>
        <end position="512"/>
    </location>
</feature>
<evidence type="ECO:0000313" key="11">
    <source>
        <dbReference type="Proteomes" id="UP000332933"/>
    </source>
</evidence>
<feature type="compositionally biased region" description="Polar residues" evidence="8">
    <location>
        <begin position="17"/>
        <end position="29"/>
    </location>
</feature>
<protein>
    <recommendedName>
        <fullName evidence="7">Amino acid transporter</fullName>
    </recommendedName>
</protein>
<keyword evidence="5 7" id="KW-1133">Transmembrane helix</keyword>
<feature type="transmembrane region" description="Helical" evidence="7">
    <location>
        <begin position="432"/>
        <end position="458"/>
    </location>
</feature>
<dbReference type="EMBL" id="VJMH01001186">
    <property type="protein sequence ID" value="KAF0712800.1"/>
    <property type="molecule type" value="Genomic_DNA"/>
</dbReference>
<keyword evidence="2 7" id="KW-0813">Transport</keyword>
<sequence>MMLYDESTVPMTLTPVARSQQTPSVNTTNHRSTSFLQVADADTLNQPTPPSELKAKLKHWYLGAPGTLLGASLGLLVGYIVTTDAIQGPLKDYDFKYGKVAEKSVMQLGTLYLRAVLCVMVPFTVTNLTLVSAEIMTTKRWWCRIGWRAVALSCFSSAIVVSLGLYVGIAFFSTYFEGRKFAFQPAPFVFYCPTNASHILQVNTKTGGLYCGPTTETTLQKVAFAVNDTSKAWMYSPIVNQFVDYGSVAREVLNIVFSITPTTFTKGTNINLVQLVVFGFVFGIAIGLVGKNPKTNKIMLVLRELNATFEIMTMWVMSVTPLALIPLVAGPIYAGTHNPFGGASKTFPQGNDIAHLSYYALAYLLVSAIHGLVVLPLLLLVFKCTNPIKLLWQMKRALLYAFGTSSSRQSLPVLRSNYDRAMGRTPQSMSRFLLHVGASLHKSGGALYLALSLVWLFYNAGLKDFFTPTKIVLAGIMSTLGSYAVAPVRNGGIAAVMCVFGMLTGLATPYAFNFLLLVECLVDPLATVLNAWSNVVVTRIVEQTNDALVEVNRGATN</sequence>
<dbReference type="InterPro" id="IPR036458">
    <property type="entry name" value="Na:dicarbo_symporter_sf"/>
</dbReference>
<feature type="transmembrane region" description="Helical" evidence="7">
    <location>
        <begin position="272"/>
        <end position="290"/>
    </location>
</feature>
<dbReference type="PANTHER" id="PTHR42865:SF7">
    <property type="entry name" value="PROTON_GLUTAMATE-ASPARTATE SYMPORTER"/>
    <property type="match status" value="1"/>
</dbReference>
<evidence type="ECO:0000256" key="2">
    <source>
        <dbReference type="ARBA" id="ARBA00022448"/>
    </source>
</evidence>
<dbReference type="Gene3D" id="1.10.3860.10">
    <property type="entry name" value="Sodium:dicarboxylate symporter"/>
    <property type="match status" value="1"/>
</dbReference>
<feature type="transmembrane region" description="Helical" evidence="7">
    <location>
        <begin position="311"/>
        <end position="336"/>
    </location>
</feature>
<feature type="transmembrane region" description="Helical" evidence="7">
    <location>
        <begin position="470"/>
        <end position="486"/>
    </location>
</feature>
<keyword evidence="11" id="KW-1185">Reference proteome</keyword>
<dbReference type="InterPro" id="IPR001991">
    <property type="entry name" value="Na-dicarboxylate_symporter"/>
</dbReference>
<evidence type="ECO:0000256" key="6">
    <source>
        <dbReference type="ARBA" id="ARBA00023136"/>
    </source>
</evidence>
<evidence type="ECO:0000256" key="3">
    <source>
        <dbReference type="ARBA" id="ARBA00022475"/>
    </source>
</evidence>
<gene>
    <name evidence="10" type="primary">Aste57867_4666</name>
    <name evidence="9" type="ORF">As57867_004653</name>
    <name evidence="10" type="ORF">ASTE57867_4666</name>
</gene>
<dbReference type="GO" id="GO:0015293">
    <property type="term" value="F:symporter activity"/>
    <property type="evidence" value="ECO:0007669"/>
    <property type="project" value="UniProtKB-UniRule"/>
</dbReference>
<feature type="transmembrane region" description="Helical" evidence="7">
    <location>
        <begin position="356"/>
        <end position="382"/>
    </location>
</feature>
<proteinExistence type="inferred from homology"/>
<reference evidence="9" key="2">
    <citation type="submission" date="2019-06" db="EMBL/GenBank/DDBJ databases">
        <title>Genomics analysis of Aphanomyces spp. identifies a new class of oomycete effector associated with host adaptation.</title>
        <authorList>
            <person name="Gaulin E."/>
        </authorList>
    </citation>
    <scope>NUCLEOTIDE SEQUENCE</scope>
    <source>
        <strain evidence="9">CBS 578.67</strain>
    </source>
</reference>
<feature type="transmembrane region" description="Helical" evidence="7">
    <location>
        <begin position="145"/>
        <end position="172"/>
    </location>
</feature>
<keyword evidence="7" id="KW-0769">Symport</keyword>
<dbReference type="OrthoDB" id="5877963at2759"/>
<evidence type="ECO:0000313" key="10">
    <source>
        <dbReference type="EMBL" id="VFT81769.1"/>
    </source>
</evidence>
<organism evidence="10 11">
    <name type="scientific">Aphanomyces stellatus</name>
    <dbReference type="NCBI Taxonomy" id="120398"/>
    <lineage>
        <taxon>Eukaryota</taxon>
        <taxon>Sar</taxon>
        <taxon>Stramenopiles</taxon>
        <taxon>Oomycota</taxon>
        <taxon>Saprolegniomycetes</taxon>
        <taxon>Saprolegniales</taxon>
        <taxon>Verrucalvaceae</taxon>
        <taxon>Aphanomyces</taxon>
    </lineage>
</organism>
<feature type="region of interest" description="Disordered" evidence="8">
    <location>
        <begin position="1"/>
        <end position="29"/>
    </location>
</feature>
<dbReference type="EMBL" id="CAADRA010001186">
    <property type="protein sequence ID" value="VFT81769.1"/>
    <property type="molecule type" value="Genomic_DNA"/>
</dbReference>
<evidence type="ECO:0000256" key="1">
    <source>
        <dbReference type="ARBA" id="ARBA00004651"/>
    </source>
</evidence>
<dbReference type="PANTHER" id="PTHR42865">
    <property type="entry name" value="PROTON/GLUTAMATE-ASPARTATE SYMPORTER"/>
    <property type="match status" value="1"/>
</dbReference>
<name>A0A485KGT2_9STRA</name>
<dbReference type="GO" id="GO:0005886">
    <property type="term" value="C:plasma membrane"/>
    <property type="evidence" value="ECO:0007669"/>
    <property type="project" value="UniProtKB-SubCell"/>
</dbReference>
<evidence type="ECO:0000256" key="5">
    <source>
        <dbReference type="ARBA" id="ARBA00022989"/>
    </source>
</evidence>
<feature type="transmembrane region" description="Helical" evidence="7">
    <location>
        <begin position="111"/>
        <end position="133"/>
    </location>
</feature>
<keyword evidence="3" id="KW-1003">Cell membrane</keyword>
<reference evidence="10 11" key="1">
    <citation type="submission" date="2019-03" db="EMBL/GenBank/DDBJ databases">
        <authorList>
            <person name="Gaulin E."/>
            <person name="Dumas B."/>
        </authorList>
    </citation>
    <scope>NUCLEOTIDE SEQUENCE [LARGE SCALE GENOMIC DNA]</scope>
    <source>
        <strain evidence="10">CBS 568.67</strain>
    </source>
</reference>
<dbReference type="AlphaFoldDB" id="A0A485KGT2"/>
<dbReference type="Pfam" id="PF00375">
    <property type="entry name" value="SDF"/>
    <property type="match status" value="1"/>
</dbReference>
<evidence type="ECO:0000313" key="9">
    <source>
        <dbReference type="EMBL" id="KAF0712800.1"/>
    </source>
</evidence>
<comment type="similarity">
    <text evidence="7">Belongs to the dicarboxylate/amino acid:cation symporter (DAACS) (TC 2.A.23) family.</text>
</comment>
<dbReference type="Proteomes" id="UP000332933">
    <property type="component" value="Unassembled WGS sequence"/>
</dbReference>
<keyword evidence="6 7" id="KW-0472">Membrane</keyword>
<dbReference type="SUPFAM" id="SSF118215">
    <property type="entry name" value="Proton glutamate symport protein"/>
    <property type="match status" value="1"/>
</dbReference>
<feature type="transmembrane region" description="Helical" evidence="7">
    <location>
        <begin position="60"/>
        <end position="81"/>
    </location>
</feature>
<accession>A0A485KGT2</accession>
<keyword evidence="4 7" id="KW-0812">Transmembrane</keyword>
<comment type="subcellular location">
    <subcellularLocation>
        <location evidence="1">Cell membrane</location>
        <topology evidence="1">Multi-pass membrane protein</topology>
    </subcellularLocation>
    <subcellularLocation>
        <location evidence="7">Membrane</location>
        <topology evidence="7">Multi-pass membrane protein</topology>
    </subcellularLocation>
</comment>
<evidence type="ECO:0000256" key="7">
    <source>
        <dbReference type="RuleBase" id="RU361216"/>
    </source>
</evidence>
<evidence type="ECO:0000256" key="4">
    <source>
        <dbReference type="ARBA" id="ARBA00022692"/>
    </source>
</evidence>